<reference evidence="1 2" key="1">
    <citation type="submission" date="2019-04" db="EMBL/GenBank/DDBJ databases">
        <title>Phreatobacter aquaticus sp. nov.</title>
        <authorList>
            <person name="Choi A."/>
            <person name="Baek K."/>
        </authorList>
    </citation>
    <scope>NUCLEOTIDE SEQUENCE [LARGE SCALE GENOMIC DNA]</scope>
    <source>
        <strain evidence="1 2">NMCR1094</strain>
    </source>
</reference>
<dbReference type="Proteomes" id="UP000298588">
    <property type="component" value="Chromosome"/>
</dbReference>
<evidence type="ECO:0000313" key="2">
    <source>
        <dbReference type="Proteomes" id="UP000298588"/>
    </source>
</evidence>
<accession>A0A4D7QK58</accession>
<evidence type="ECO:0000313" key="1">
    <source>
        <dbReference type="EMBL" id="QCK85696.1"/>
    </source>
</evidence>
<evidence type="ECO:0008006" key="3">
    <source>
        <dbReference type="Google" id="ProtNLM"/>
    </source>
</evidence>
<protein>
    <recommendedName>
        <fullName evidence="3">Universal stress protein</fullName>
    </recommendedName>
</protein>
<dbReference type="OrthoDB" id="9804721at2"/>
<proteinExistence type="predicted"/>
<organism evidence="1 2">
    <name type="scientific">Phreatobacter aquaticus</name>
    <dbReference type="NCBI Taxonomy" id="2570229"/>
    <lineage>
        <taxon>Bacteria</taxon>
        <taxon>Pseudomonadati</taxon>
        <taxon>Pseudomonadota</taxon>
        <taxon>Alphaproteobacteria</taxon>
        <taxon>Hyphomicrobiales</taxon>
        <taxon>Phreatobacteraceae</taxon>
        <taxon>Phreatobacter</taxon>
    </lineage>
</organism>
<dbReference type="SUPFAM" id="SSF52402">
    <property type="entry name" value="Adenine nucleotide alpha hydrolases-like"/>
    <property type="match status" value="2"/>
</dbReference>
<dbReference type="AlphaFoldDB" id="A0A4D7QK58"/>
<dbReference type="Gene3D" id="3.40.50.12370">
    <property type="match status" value="1"/>
</dbReference>
<gene>
    <name evidence="1" type="ORF">E8L99_07920</name>
</gene>
<dbReference type="RefSeq" id="WP_137099030.1">
    <property type="nucleotide sequence ID" value="NZ_CP039865.1"/>
</dbReference>
<dbReference type="EMBL" id="CP039865">
    <property type="protein sequence ID" value="QCK85696.1"/>
    <property type="molecule type" value="Genomic_DNA"/>
</dbReference>
<sequence length="276" mass="29252">MKSILVPTFPDGSQEAVYECAIGLARRNAGHVGGISIDTPLGLVALDGFVAQGDLAFVQQREAEIEASSAKIFNRAMTEAGLSPAGQGQPSFAWIERTTGPRLTIAEHARVYDVTVLPLPRRDGTVGSSIVLDECLFESGRPVLVVPPGQGANFGKHVVIAWNNSSETARTVSHGMGLLKAAEKITVLGIDDIGVRGPPAAALTEHLLRYGLPVTNVKVELGSRSIGQAFQEETTRVGGDLMFKGAYTQSRLRQMIFGGATAHLLAKATVPMLMAH</sequence>
<name>A0A4D7QK58_9HYPH</name>
<keyword evidence="2" id="KW-1185">Reference proteome</keyword>
<dbReference type="KEGG" id="paqt:E8L99_07920"/>